<comment type="caution">
    <text evidence="21">The sequence shown here is derived from an EMBL/GenBank/DDBJ whole genome shotgun (WGS) entry which is preliminary data.</text>
</comment>
<evidence type="ECO:0000259" key="20">
    <source>
        <dbReference type="PROSITE" id="PS50142"/>
    </source>
</evidence>
<dbReference type="HAMAP" id="MF_00104">
    <property type="entry name" value="RNase_III"/>
    <property type="match status" value="1"/>
</dbReference>
<evidence type="ECO:0000256" key="9">
    <source>
        <dbReference type="ARBA" id="ARBA00022722"/>
    </source>
</evidence>
<dbReference type="EMBL" id="AYYK01000002">
    <property type="protein sequence ID" value="KRM79706.1"/>
    <property type="molecule type" value="Genomic_DNA"/>
</dbReference>
<dbReference type="OrthoDB" id="9805026at2"/>
<dbReference type="FunFam" id="3.30.160.20:FF:000003">
    <property type="entry name" value="Ribonuclease 3"/>
    <property type="match status" value="1"/>
</dbReference>
<feature type="active site" evidence="17">
    <location>
        <position position="125"/>
    </location>
</feature>
<comment type="subunit">
    <text evidence="4 17">Homodimer.</text>
</comment>
<dbReference type="SUPFAM" id="SSF69065">
    <property type="entry name" value="RNase III domain-like"/>
    <property type="match status" value="1"/>
</dbReference>
<keyword evidence="22" id="KW-1185">Reference proteome</keyword>
<feature type="binding site" evidence="17">
    <location>
        <position position="122"/>
    </location>
    <ligand>
        <name>Mg(2+)</name>
        <dbReference type="ChEBI" id="CHEBI:18420"/>
    </ligand>
</feature>
<protein>
    <recommendedName>
        <fullName evidence="17">Ribonuclease 3</fullName>
        <ecNumber evidence="17">3.1.26.3</ecNumber>
    </recommendedName>
    <alternativeName>
        <fullName evidence="17">Ribonuclease III</fullName>
        <shortName evidence="17">RNase III</shortName>
    </alternativeName>
</protein>
<feature type="active site" evidence="17">
    <location>
        <position position="53"/>
    </location>
</feature>
<dbReference type="Pfam" id="PF14622">
    <property type="entry name" value="Ribonucleas_3_3"/>
    <property type="match status" value="1"/>
</dbReference>
<dbReference type="NCBIfam" id="TIGR02191">
    <property type="entry name" value="RNaseIII"/>
    <property type="match status" value="1"/>
</dbReference>
<proteinExistence type="inferred from homology"/>
<evidence type="ECO:0000256" key="14">
    <source>
        <dbReference type="ARBA" id="ARBA00022842"/>
    </source>
</evidence>
<feature type="domain" description="RNase III" evidence="20">
    <location>
        <begin position="7"/>
        <end position="136"/>
    </location>
</feature>
<keyword evidence="13 17" id="KW-0378">Hydrolase</keyword>
<keyword evidence="12 17" id="KW-0255">Endonuclease</keyword>
<dbReference type="PANTHER" id="PTHR11207:SF0">
    <property type="entry name" value="RIBONUCLEASE 3"/>
    <property type="match status" value="1"/>
</dbReference>
<evidence type="ECO:0000256" key="11">
    <source>
        <dbReference type="ARBA" id="ARBA00022730"/>
    </source>
</evidence>
<dbReference type="GO" id="GO:0042802">
    <property type="term" value="F:identical protein binding"/>
    <property type="evidence" value="ECO:0007669"/>
    <property type="project" value="UniProtKB-ARBA"/>
</dbReference>
<feature type="binding site" evidence="17">
    <location>
        <position position="49"/>
    </location>
    <ligand>
        <name>Mg(2+)</name>
        <dbReference type="ChEBI" id="CHEBI:18420"/>
    </ligand>
</feature>
<dbReference type="GO" id="GO:0006397">
    <property type="term" value="P:mRNA processing"/>
    <property type="evidence" value="ECO:0007669"/>
    <property type="project" value="UniProtKB-UniRule"/>
</dbReference>
<dbReference type="AlphaFoldDB" id="A0A0R2BKD4"/>
<dbReference type="CDD" id="cd00593">
    <property type="entry name" value="RIBOc"/>
    <property type="match status" value="1"/>
</dbReference>
<evidence type="ECO:0000256" key="12">
    <source>
        <dbReference type="ARBA" id="ARBA00022759"/>
    </source>
</evidence>
<evidence type="ECO:0000259" key="19">
    <source>
        <dbReference type="PROSITE" id="PS50137"/>
    </source>
</evidence>
<keyword evidence="7 17" id="KW-0507">mRNA processing</keyword>
<dbReference type="PANTHER" id="PTHR11207">
    <property type="entry name" value="RIBONUCLEASE III"/>
    <property type="match status" value="1"/>
</dbReference>
<evidence type="ECO:0000256" key="4">
    <source>
        <dbReference type="ARBA" id="ARBA00011738"/>
    </source>
</evidence>
<dbReference type="SUPFAM" id="SSF54768">
    <property type="entry name" value="dsRNA-binding domain-like"/>
    <property type="match status" value="1"/>
</dbReference>
<comment type="function">
    <text evidence="16">Digests double-stranded RNA. Involved in the processing of primary rRNA transcript to yield the immediate precursors to the large and small rRNAs (23S and 16S). Also processes some mRNAs, and tRNAs when they are encoded in the rRNA operon.</text>
</comment>
<dbReference type="GO" id="GO:0005737">
    <property type="term" value="C:cytoplasm"/>
    <property type="evidence" value="ECO:0007669"/>
    <property type="project" value="UniProtKB-SubCell"/>
</dbReference>
<sequence length="239" mass="27004">MVAAEFVSDLRSKYGVEFHDLSLLDSAFTHASFANENRELGYGNYERLEFLGDAVLELAVSDYLFANYKHLPEGKLTRMRASIVKSSSFCQLSIDSGFQPYIRLGVGEEKMGARNRAGLLEDVFEAFNGALYLDQGMPAVVAFLKQALFPKIDAGEYSYDTDHKTRLQEYLQRNGERKIEYLVVDTKDIDHERDFVVELRVDDQPLATGIGKNKKAAEKNAAQTALNQLQQEDRNKQSN</sequence>
<evidence type="ECO:0000256" key="3">
    <source>
        <dbReference type="ARBA" id="ARBA00010183"/>
    </source>
</evidence>
<dbReference type="GO" id="GO:0004525">
    <property type="term" value="F:ribonuclease III activity"/>
    <property type="evidence" value="ECO:0007669"/>
    <property type="project" value="UniProtKB-UniRule"/>
</dbReference>
<keyword evidence="8 17" id="KW-0819">tRNA processing</keyword>
<dbReference type="PATRIC" id="fig|1423738.3.peg.1020"/>
<dbReference type="Pfam" id="PF00035">
    <property type="entry name" value="dsrm"/>
    <property type="match status" value="1"/>
</dbReference>
<feature type="compositionally biased region" description="Low complexity" evidence="18">
    <location>
        <begin position="219"/>
        <end position="230"/>
    </location>
</feature>
<dbReference type="RefSeq" id="WP_057754475.1">
    <property type="nucleotide sequence ID" value="NZ_AYYK01000002.1"/>
</dbReference>
<dbReference type="PROSITE" id="PS50137">
    <property type="entry name" value="DS_RBD"/>
    <property type="match status" value="1"/>
</dbReference>
<comment type="function">
    <text evidence="17">Digests double-stranded RNA. Involved in the processing of primary rRNA transcript to yield the immediate precursors to the large and small rRNAs (23S and 16S). Processes some mRNAs, and tRNAs when they are encoded in the rRNA operon. Processes pre-crRNA and tracrRNA of type II CRISPR loci if present in the organism.</text>
</comment>
<dbReference type="EC" id="3.1.26.3" evidence="17"/>
<dbReference type="GO" id="GO:0046872">
    <property type="term" value="F:metal ion binding"/>
    <property type="evidence" value="ECO:0007669"/>
    <property type="project" value="UniProtKB-KW"/>
</dbReference>
<keyword evidence="6 17" id="KW-0698">rRNA processing</keyword>
<evidence type="ECO:0000256" key="17">
    <source>
        <dbReference type="HAMAP-Rule" id="MF_00104"/>
    </source>
</evidence>
<dbReference type="GO" id="GO:0003725">
    <property type="term" value="F:double-stranded RNA binding"/>
    <property type="evidence" value="ECO:0007669"/>
    <property type="project" value="TreeGrafter"/>
</dbReference>
<keyword evidence="14 17" id="KW-0460">Magnesium</keyword>
<comment type="subcellular location">
    <subcellularLocation>
        <location evidence="2 17">Cytoplasm</location>
    </subcellularLocation>
</comment>
<keyword evidence="11 17" id="KW-0699">rRNA-binding</keyword>
<dbReference type="InterPro" id="IPR011907">
    <property type="entry name" value="RNase_III"/>
</dbReference>
<dbReference type="GO" id="GO:0006364">
    <property type="term" value="P:rRNA processing"/>
    <property type="evidence" value="ECO:0007669"/>
    <property type="project" value="UniProtKB-UniRule"/>
</dbReference>
<evidence type="ECO:0000256" key="15">
    <source>
        <dbReference type="ARBA" id="ARBA00022884"/>
    </source>
</evidence>
<comment type="catalytic activity">
    <reaction evidence="1 17">
        <text>Endonucleolytic cleavage to 5'-phosphomonoester.</text>
        <dbReference type="EC" id="3.1.26.3"/>
    </reaction>
</comment>
<dbReference type="InterPro" id="IPR036389">
    <property type="entry name" value="RNase_III_sf"/>
</dbReference>
<gene>
    <name evidence="17" type="primary">rnc</name>
    <name evidence="21" type="ORF">FC84_GL001010</name>
</gene>
<accession>A0A0R2BKD4</accession>
<dbReference type="STRING" id="1423738.FC84_GL001010"/>
<dbReference type="CDD" id="cd10845">
    <property type="entry name" value="DSRM_RNAse_III_family"/>
    <property type="match status" value="1"/>
</dbReference>
<evidence type="ECO:0000256" key="5">
    <source>
        <dbReference type="ARBA" id="ARBA00022490"/>
    </source>
</evidence>
<evidence type="ECO:0000256" key="6">
    <source>
        <dbReference type="ARBA" id="ARBA00022552"/>
    </source>
</evidence>
<dbReference type="InterPro" id="IPR000999">
    <property type="entry name" value="RNase_III_dom"/>
</dbReference>
<feature type="binding site" evidence="17">
    <location>
        <position position="125"/>
    </location>
    <ligand>
        <name>Mg(2+)</name>
        <dbReference type="ChEBI" id="CHEBI:18420"/>
    </ligand>
</feature>
<dbReference type="GO" id="GO:0019843">
    <property type="term" value="F:rRNA binding"/>
    <property type="evidence" value="ECO:0007669"/>
    <property type="project" value="UniProtKB-KW"/>
</dbReference>
<feature type="region of interest" description="Disordered" evidence="18">
    <location>
        <begin position="211"/>
        <end position="239"/>
    </location>
</feature>
<evidence type="ECO:0000256" key="18">
    <source>
        <dbReference type="SAM" id="MobiDB-lite"/>
    </source>
</evidence>
<keyword evidence="15 17" id="KW-0694">RNA-binding</keyword>
<dbReference type="PROSITE" id="PS50142">
    <property type="entry name" value="RNASE_3_2"/>
    <property type="match status" value="1"/>
</dbReference>
<evidence type="ECO:0000256" key="8">
    <source>
        <dbReference type="ARBA" id="ARBA00022694"/>
    </source>
</evidence>
<dbReference type="FunFam" id="1.10.1520.10:FF:000001">
    <property type="entry name" value="Ribonuclease 3"/>
    <property type="match status" value="1"/>
</dbReference>
<evidence type="ECO:0000256" key="1">
    <source>
        <dbReference type="ARBA" id="ARBA00000109"/>
    </source>
</evidence>
<evidence type="ECO:0000256" key="10">
    <source>
        <dbReference type="ARBA" id="ARBA00022723"/>
    </source>
</evidence>
<dbReference type="PROSITE" id="PS00517">
    <property type="entry name" value="RNASE_3_1"/>
    <property type="match status" value="1"/>
</dbReference>
<feature type="domain" description="DRBM" evidence="19">
    <location>
        <begin position="162"/>
        <end position="231"/>
    </location>
</feature>
<dbReference type="Gene3D" id="1.10.1520.10">
    <property type="entry name" value="Ribonuclease III domain"/>
    <property type="match status" value="1"/>
</dbReference>
<keyword evidence="10 17" id="KW-0479">Metal-binding</keyword>
<dbReference type="InterPro" id="IPR014720">
    <property type="entry name" value="dsRBD_dom"/>
</dbReference>
<dbReference type="SMART" id="SM00535">
    <property type="entry name" value="RIBOc"/>
    <property type="match status" value="1"/>
</dbReference>
<organism evidence="21 22">
    <name type="scientific">Lapidilactobacillus dextrinicus DSM 20335</name>
    <dbReference type="NCBI Taxonomy" id="1423738"/>
    <lineage>
        <taxon>Bacteria</taxon>
        <taxon>Bacillati</taxon>
        <taxon>Bacillota</taxon>
        <taxon>Bacilli</taxon>
        <taxon>Lactobacillales</taxon>
        <taxon>Lactobacillaceae</taxon>
        <taxon>Lapidilactobacillus</taxon>
    </lineage>
</organism>
<comment type="cofactor">
    <cofactor evidence="17">
        <name>Mg(2+)</name>
        <dbReference type="ChEBI" id="CHEBI:18420"/>
    </cofactor>
</comment>
<dbReference type="Gene3D" id="3.30.160.20">
    <property type="match status" value="1"/>
</dbReference>
<evidence type="ECO:0000313" key="22">
    <source>
        <dbReference type="Proteomes" id="UP000051813"/>
    </source>
</evidence>
<dbReference type="Proteomes" id="UP000051813">
    <property type="component" value="Unassembled WGS sequence"/>
</dbReference>
<dbReference type="SMART" id="SM00358">
    <property type="entry name" value="DSRM"/>
    <property type="match status" value="1"/>
</dbReference>
<evidence type="ECO:0000313" key="21">
    <source>
        <dbReference type="EMBL" id="KRM79706.1"/>
    </source>
</evidence>
<keyword evidence="9 17" id="KW-0540">Nuclease</keyword>
<name>A0A0R2BKD4_9LACO</name>
<reference evidence="21 22" key="1">
    <citation type="journal article" date="2015" name="Genome Announc.">
        <title>Expanding the biotechnology potential of lactobacilli through comparative genomics of 213 strains and associated genera.</title>
        <authorList>
            <person name="Sun Z."/>
            <person name="Harris H.M."/>
            <person name="McCann A."/>
            <person name="Guo C."/>
            <person name="Argimon S."/>
            <person name="Zhang W."/>
            <person name="Yang X."/>
            <person name="Jeffery I.B."/>
            <person name="Cooney J.C."/>
            <person name="Kagawa T.F."/>
            <person name="Liu W."/>
            <person name="Song Y."/>
            <person name="Salvetti E."/>
            <person name="Wrobel A."/>
            <person name="Rasinkangas P."/>
            <person name="Parkhill J."/>
            <person name="Rea M.C."/>
            <person name="O'Sullivan O."/>
            <person name="Ritari J."/>
            <person name="Douillard F.P."/>
            <person name="Paul Ross R."/>
            <person name="Yang R."/>
            <person name="Briner A.E."/>
            <person name="Felis G.E."/>
            <person name="de Vos W.M."/>
            <person name="Barrangou R."/>
            <person name="Klaenhammer T.R."/>
            <person name="Caufield P.W."/>
            <person name="Cui Y."/>
            <person name="Zhang H."/>
            <person name="O'Toole P.W."/>
        </authorList>
    </citation>
    <scope>NUCLEOTIDE SEQUENCE [LARGE SCALE GENOMIC DNA]</scope>
    <source>
        <strain evidence="21 22">DSM 20335</strain>
    </source>
</reference>
<dbReference type="GO" id="GO:0010468">
    <property type="term" value="P:regulation of gene expression"/>
    <property type="evidence" value="ECO:0007669"/>
    <property type="project" value="TreeGrafter"/>
</dbReference>
<comment type="similarity">
    <text evidence="3">Belongs to the ribonuclease III family.</text>
</comment>
<evidence type="ECO:0000256" key="7">
    <source>
        <dbReference type="ARBA" id="ARBA00022664"/>
    </source>
</evidence>
<evidence type="ECO:0000256" key="16">
    <source>
        <dbReference type="ARBA" id="ARBA00053741"/>
    </source>
</evidence>
<dbReference type="GO" id="GO:0008033">
    <property type="term" value="P:tRNA processing"/>
    <property type="evidence" value="ECO:0007669"/>
    <property type="project" value="UniProtKB-KW"/>
</dbReference>
<keyword evidence="5 17" id="KW-0963">Cytoplasm</keyword>
<evidence type="ECO:0000256" key="13">
    <source>
        <dbReference type="ARBA" id="ARBA00022801"/>
    </source>
</evidence>
<evidence type="ECO:0000256" key="2">
    <source>
        <dbReference type="ARBA" id="ARBA00004496"/>
    </source>
</evidence>